<evidence type="ECO:0000313" key="3">
    <source>
        <dbReference type="EMBL" id="OKL54933.1"/>
    </source>
</evidence>
<dbReference type="Pfam" id="PF14258">
    <property type="entry name" value="DUF4350"/>
    <property type="match status" value="1"/>
</dbReference>
<name>A0A1Q5Q571_9ACTO</name>
<reference evidence="4" key="1">
    <citation type="submission" date="2016-12" db="EMBL/GenBank/DDBJ databases">
        <authorList>
            <person name="Meng X."/>
        </authorList>
    </citation>
    <scope>NUCLEOTIDE SEQUENCE [LARGE SCALE GENOMIC DNA]</scope>
    <source>
        <strain evidence="4">DSM 19116</strain>
    </source>
</reference>
<dbReference type="RefSeq" id="WP_073715591.1">
    <property type="nucleotide sequence ID" value="NZ_MQVR01000004.1"/>
</dbReference>
<dbReference type="EMBL" id="MQVR01000004">
    <property type="protein sequence ID" value="OKL54933.1"/>
    <property type="molecule type" value="Genomic_DNA"/>
</dbReference>
<evidence type="ECO:0000313" key="4">
    <source>
        <dbReference type="Proteomes" id="UP000185628"/>
    </source>
</evidence>
<accession>A0A1Q5Q571</accession>
<keyword evidence="1" id="KW-0472">Membrane</keyword>
<feature type="transmembrane region" description="Helical" evidence="1">
    <location>
        <begin position="26"/>
        <end position="44"/>
    </location>
</feature>
<keyword evidence="4" id="KW-1185">Reference proteome</keyword>
<feature type="domain" description="DUF4350" evidence="2">
    <location>
        <begin position="58"/>
        <end position="223"/>
    </location>
</feature>
<dbReference type="AlphaFoldDB" id="A0A1Q5Q571"/>
<comment type="caution">
    <text evidence="3">The sequence shown here is derived from an EMBL/GenBank/DDBJ whole genome shotgun (WGS) entry which is preliminary data.</text>
</comment>
<organism evidence="3 4">
    <name type="scientific">Bowdeniella nasicola</name>
    <dbReference type="NCBI Taxonomy" id="208480"/>
    <lineage>
        <taxon>Bacteria</taxon>
        <taxon>Bacillati</taxon>
        <taxon>Actinomycetota</taxon>
        <taxon>Actinomycetes</taxon>
        <taxon>Actinomycetales</taxon>
        <taxon>Actinomycetaceae</taxon>
        <taxon>Bowdeniella</taxon>
    </lineage>
</organism>
<dbReference type="Proteomes" id="UP000185628">
    <property type="component" value="Unassembled WGS sequence"/>
</dbReference>
<evidence type="ECO:0000256" key="1">
    <source>
        <dbReference type="SAM" id="Phobius"/>
    </source>
</evidence>
<dbReference type="OrthoDB" id="5241668at2"/>
<evidence type="ECO:0000259" key="2">
    <source>
        <dbReference type="Pfam" id="PF14258"/>
    </source>
</evidence>
<sequence length="382" mass="40323">MSDLFAPEYVGMTGSKQRRASRTGRIITVLFALGVVLLVIFAALREQGTSGELSPDVTTPTGARALAELLRAEGVQVVTATRIADVQAQARPGTTIFVAKTDNLSESQQQIIHDLNADVVLIGNPYSGLEKTASAIDTAPEGSDVAVTAQCSDPDATAASRISAFLGSFTSNDPSVTLCFPVEGGGAYAVWDHSGNARRAIADGTLLSNAKLGDDGNAALAMRALGKNPTLVWYLPTYEDASQTIVYAPTWFRSLMWFALFFTLAAIAYWAPRFGPVATERLPVVVRGGEIVRGVGRLYASRRSSAHAAQSLREGTIARLSSHLGLSRDAGEAATIAALSAATNRSAADLRALLYGDPPTTGNALQELATELTRLESEVHLS</sequence>
<keyword evidence="1" id="KW-0812">Transmembrane</keyword>
<proteinExistence type="predicted"/>
<protein>
    <recommendedName>
        <fullName evidence="2">DUF4350 domain-containing protein</fullName>
    </recommendedName>
</protein>
<gene>
    <name evidence="3" type="ORF">BSZ39_01255</name>
</gene>
<dbReference type="InterPro" id="IPR025646">
    <property type="entry name" value="DUF4350"/>
</dbReference>
<keyword evidence="1" id="KW-1133">Transmembrane helix</keyword>